<dbReference type="SMART" id="SM00836">
    <property type="entry name" value="DALR_1"/>
    <property type="match status" value="1"/>
</dbReference>
<keyword evidence="6 10" id="KW-0067">ATP-binding</keyword>
<dbReference type="SUPFAM" id="SSF109604">
    <property type="entry name" value="HD-domain/PDEase-like"/>
    <property type="match status" value="1"/>
</dbReference>
<comment type="caution">
    <text evidence="12">The sequence shown here is derived from an EMBL/GenBank/DDBJ whole genome shotgun (WGS) entry which is preliminary data.</text>
</comment>
<dbReference type="InterPro" id="IPR006194">
    <property type="entry name" value="Gly-tRNA-synth_heterodimer"/>
</dbReference>
<sequence>MIQIRDAPYVAGFELRTMADFLFEIGLEEVPARMIAGAQAELEQRVVKMLERERLVRSGAMAKSFATPRRLAVWVEGVAEQQEDVAEELVGPSVKVAYKDGVATPAAVAFAKKAGVEVAALKTITNAKGEYLAATAVKAGRSAAEVIAAEMPKELAGIYWAKNMYWRAGRPERFVRPVRWMVAMLGEKIVPVEFGGYVAGSVTYGHRVLFGEQEISLKAPGDYEDALLGGFVIADAEVRRQRIRKALDKVTRAGDPEGAGLRWREDHELVDKLTHLTEWPSVLLGRFEKEYLALPEEVLVTVMRDHQNYFAVEDRDGKLAPHFLAVLNTEADEAGVAVIRHGNERVLRARFNDARFFWEFDQRVPLVERVKLLENVTFQKDLGSYAAKTERVRKLVSELAGLAAARGVAVDTLALDTAALLAKTDLTAELVKEFTELQGVVGGLYARAQKFPTVVGDAIYDQYKPASAKDNIPRSLEGSLLGLADRMDTIVGMFSHGLEPTGSKDPFALRRSGNAVVRILSESGLPLTLNHLLAISNASFDETAKLEQFFKERIAFYLREVRGHAYDVVEAVMLPGPEGLRDVVVRAEAVTAVRGSGDFVAVSSAFKRMKNILTQAREKGIAAAGGVDASLLKEPAEKALAEKSAELAAKVKGLRAEKSYKAALEEIATLRPQVDAFFEAVMVMAPEEAVRANRLALLEKVLGDFSGIADFSEIVIAG</sequence>
<dbReference type="NCBIfam" id="TIGR00211">
    <property type="entry name" value="glyS"/>
    <property type="match status" value="1"/>
</dbReference>
<keyword evidence="8 10" id="KW-0030">Aminoacyl-tRNA synthetase</keyword>
<dbReference type="EC" id="6.1.1.14" evidence="10"/>
<keyword evidence="4 10" id="KW-0436">Ligase</keyword>
<evidence type="ECO:0000256" key="6">
    <source>
        <dbReference type="ARBA" id="ARBA00022840"/>
    </source>
</evidence>
<reference evidence="12 13" key="1">
    <citation type="submission" date="2020-07" db="EMBL/GenBank/DDBJ databases">
        <title>Genomic Encyclopedia of Type Strains, Phase IV (KMG-V): Genome sequencing to study the core and pangenomes of soil and plant-associated prokaryotes.</title>
        <authorList>
            <person name="Whitman W."/>
        </authorList>
    </citation>
    <scope>NUCLEOTIDE SEQUENCE [LARGE SCALE GENOMIC DNA]</scope>
    <source>
        <strain evidence="12 13">M8UP22</strain>
    </source>
</reference>
<proteinExistence type="inferred from homology"/>
<dbReference type="EMBL" id="JACCCU010000002">
    <property type="protein sequence ID" value="NYF90793.1"/>
    <property type="molecule type" value="Genomic_DNA"/>
</dbReference>
<dbReference type="HAMAP" id="MF_00255">
    <property type="entry name" value="Gly_tRNA_synth_beta"/>
    <property type="match status" value="1"/>
</dbReference>
<evidence type="ECO:0000256" key="7">
    <source>
        <dbReference type="ARBA" id="ARBA00022917"/>
    </source>
</evidence>
<evidence type="ECO:0000256" key="8">
    <source>
        <dbReference type="ARBA" id="ARBA00023146"/>
    </source>
</evidence>
<comment type="similarity">
    <text evidence="2 10">Belongs to the class-II aminoacyl-tRNA synthetase family.</text>
</comment>
<dbReference type="PANTHER" id="PTHR30075">
    <property type="entry name" value="GLYCYL-TRNA SYNTHETASE"/>
    <property type="match status" value="1"/>
</dbReference>
<dbReference type="GO" id="GO:0006420">
    <property type="term" value="P:arginyl-tRNA aminoacylation"/>
    <property type="evidence" value="ECO:0007669"/>
    <property type="project" value="InterPro"/>
</dbReference>
<dbReference type="AlphaFoldDB" id="A0A852VD35"/>
<evidence type="ECO:0000256" key="4">
    <source>
        <dbReference type="ARBA" id="ARBA00022598"/>
    </source>
</evidence>
<dbReference type="GO" id="GO:0005524">
    <property type="term" value="F:ATP binding"/>
    <property type="evidence" value="ECO:0007669"/>
    <property type="project" value="UniProtKB-UniRule"/>
</dbReference>
<evidence type="ECO:0000256" key="2">
    <source>
        <dbReference type="ARBA" id="ARBA00008226"/>
    </source>
</evidence>
<dbReference type="GO" id="GO:0004820">
    <property type="term" value="F:glycine-tRNA ligase activity"/>
    <property type="evidence" value="ECO:0007669"/>
    <property type="project" value="UniProtKB-UniRule"/>
</dbReference>
<keyword evidence="3 10" id="KW-0963">Cytoplasm</keyword>
<dbReference type="PANTHER" id="PTHR30075:SF2">
    <property type="entry name" value="GLYCINE--TRNA LIGASE, CHLOROPLASTIC_MITOCHONDRIAL 2"/>
    <property type="match status" value="1"/>
</dbReference>
<keyword evidence="7 10" id="KW-0648">Protein biosynthesis</keyword>
<name>A0A852VD35_9BACT</name>
<evidence type="ECO:0000256" key="3">
    <source>
        <dbReference type="ARBA" id="ARBA00022490"/>
    </source>
</evidence>
<evidence type="ECO:0000256" key="5">
    <source>
        <dbReference type="ARBA" id="ARBA00022741"/>
    </source>
</evidence>
<dbReference type="InterPro" id="IPR015944">
    <property type="entry name" value="Gly-tRNA-synth_bsu"/>
</dbReference>
<gene>
    <name evidence="10" type="primary">glyS</name>
    <name evidence="12" type="ORF">HDF08_002895</name>
</gene>
<evidence type="ECO:0000313" key="13">
    <source>
        <dbReference type="Proteomes" id="UP000564385"/>
    </source>
</evidence>
<dbReference type="GO" id="GO:0005829">
    <property type="term" value="C:cytosol"/>
    <property type="evidence" value="ECO:0007669"/>
    <property type="project" value="TreeGrafter"/>
</dbReference>
<evidence type="ECO:0000259" key="11">
    <source>
        <dbReference type="SMART" id="SM00836"/>
    </source>
</evidence>
<dbReference type="Proteomes" id="UP000564385">
    <property type="component" value="Unassembled WGS sequence"/>
</dbReference>
<dbReference type="Pfam" id="PF05746">
    <property type="entry name" value="DALR_1"/>
    <property type="match status" value="1"/>
</dbReference>
<accession>A0A852VD35</accession>
<organism evidence="12 13">
    <name type="scientific">Tunturiibacter lichenicola</name>
    <dbReference type="NCBI Taxonomy" id="2051959"/>
    <lineage>
        <taxon>Bacteria</taxon>
        <taxon>Pseudomonadati</taxon>
        <taxon>Acidobacteriota</taxon>
        <taxon>Terriglobia</taxon>
        <taxon>Terriglobales</taxon>
        <taxon>Acidobacteriaceae</taxon>
        <taxon>Tunturiibacter</taxon>
    </lineage>
</organism>
<dbReference type="PROSITE" id="PS50861">
    <property type="entry name" value="AA_TRNA_LIGASE_II_GLYAB"/>
    <property type="match status" value="1"/>
</dbReference>
<feature type="domain" description="DALR anticodon binding" evidence="11">
    <location>
        <begin position="608"/>
        <end position="714"/>
    </location>
</feature>
<evidence type="ECO:0000256" key="10">
    <source>
        <dbReference type="HAMAP-Rule" id="MF_00255"/>
    </source>
</evidence>
<evidence type="ECO:0000313" key="12">
    <source>
        <dbReference type="EMBL" id="NYF90793.1"/>
    </source>
</evidence>
<protein>
    <recommendedName>
        <fullName evidence="10">Glycine--tRNA ligase beta subunit</fullName>
        <ecNumber evidence="10">6.1.1.14</ecNumber>
    </recommendedName>
    <alternativeName>
        <fullName evidence="10">Glycyl-tRNA synthetase beta subunit</fullName>
        <shortName evidence="10">GlyRS</shortName>
    </alternativeName>
</protein>
<comment type="catalytic activity">
    <reaction evidence="9 10">
        <text>tRNA(Gly) + glycine + ATP = glycyl-tRNA(Gly) + AMP + diphosphate</text>
        <dbReference type="Rhea" id="RHEA:16013"/>
        <dbReference type="Rhea" id="RHEA-COMP:9664"/>
        <dbReference type="Rhea" id="RHEA-COMP:9683"/>
        <dbReference type="ChEBI" id="CHEBI:30616"/>
        <dbReference type="ChEBI" id="CHEBI:33019"/>
        <dbReference type="ChEBI" id="CHEBI:57305"/>
        <dbReference type="ChEBI" id="CHEBI:78442"/>
        <dbReference type="ChEBI" id="CHEBI:78522"/>
        <dbReference type="ChEBI" id="CHEBI:456215"/>
        <dbReference type="EC" id="6.1.1.14"/>
    </reaction>
</comment>
<dbReference type="InterPro" id="IPR008909">
    <property type="entry name" value="DALR_anticod-bd"/>
</dbReference>
<dbReference type="GO" id="GO:0004814">
    <property type="term" value="F:arginine-tRNA ligase activity"/>
    <property type="evidence" value="ECO:0007669"/>
    <property type="project" value="InterPro"/>
</dbReference>
<keyword evidence="5 10" id="KW-0547">Nucleotide-binding</keyword>
<dbReference type="PRINTS" id="PR01045">
    <property type="entry name" value="TRNASYNTHGB"/>
</dbReference>
<dbReference type="Gene3D" id="1.10.730.10">
    <property type="entry name" value="Isoleucyl-tRNA Synthetase, Domain 1"/>
    <property type="match status" value="1"/>
</dbReference>
<dbReference type="GO" id="GO:0006426">
    <property type="term" value="P:glycyl-tRNA aminoacylation"/>
    <property type="evidence" value="ECO:0007669"/>
    <property type="project" value="UniProtKB-UniRule"/>
</dbReference>
<dbReference type="Pfam" id="PF02092">
    <property type="entry name" value="tRNA_synt_2f"/>
    <property type="match status" value="1"/>
</dbReference>
<comment type="subcellular location">
    <subcellularLocation>
        <location evidence="1 10">Cytoplasm</location>
    </subcellularLocation>
</comment>
<evidence type="ECO:0000256" key="1">
    <source>
        <dbReference type="ARBA" id="ARBA00004496"/>
    </source>
</evidence>
<comment type="subunit">
    <text evidence="10">Tetramer of two alpha and two beta subunits.</text>
</comment>
<evidence type="ECO:0000256" key="9">
    <source>
        <dbReference type="ARBA" id="ARBA00047937"/>
    </source>
</evidence>